<dbReference type="PROSITE" id="PS51257">
    <property type="entry name" value="PROKAR_LIPOPROTEIN"/>
    <property type="match status" value="1"/>
</dbReference>
<keyword evidence="2" id="KW-1185">Reference proteome</keyword>
<proteinExistence type="predicted"/>
<organism evidence="1 2">
    <name type="scientific">Dyadobacter endophyticus</name>
    <dbReference type="NCBI Taxonomy" id="1749036"/>
    <lineage>
        <taxon>Bacteria</taxon>
        <taxon>Pseudomonadati</taxon>
        <taxon>Bacteroidota</taxon>
        <taxon>Cytophagia</taxon>
        <taxon>Cytophagales</taxon>
        <taxon>Spirosomataceae</taxon>
        <taxon>Dyadobacter</taxon>
    </lineage>
</organism>
<sequence>MKNKKFPAGTSVHFLYFLVLAAVLSGCIESAPVPDEVKSSAPGFGSSIRRPEGTPVSFPPGIKVVDSPHWDEHCADQSGKLVYGVGDVGFCIQFSNSFDTPVTVKIPAGAIFISDNTESPNGFIIKDLITTIPAKSSQVLHLMTCSINQDRRARTTSFEAQPVLTNHYNIPELLSMLESKKINAADYDGGMPPAAISAIVQSAVYEVAHTGQLSFGSREKLLQLPDK</sequence>
<name>A0ABQ1YJZ9_9BACT</name>
<comment type="caution">
    <text evidence="1">The sequence shown here is derived from an EMBL/GenBank/DDBJ whole genome shotgun (WGS) entry which is preliminary data.</text>
</comment>
<evidence type="ECO:0000313" key="1">
    <source>
        <dbReference type="EMBL" id="GGH29018.1"/>
    </source>
</evidence>
<dbReference type="EMBL" id="BMIA01000001">
    <property type="protein sequence ID" value="GGH29018.1"/>
    <property type="molecule type" value="Genomic_DNA"/>
</dbReference>
<accession>A0ABQ1YJZ9</accession>
<evidence type="ECO:0000313" key="2">
    <source>
        <dbReference type="Proteomes" id="UP000600214"/>
    </source>
</evidence>
<dbReference type="RefSeq" id="WP_188930407.1">
    <property type="nucleotide sequence ID" value="NZ_BMIA01000001.1"/>
</dbReference>
<protein>
    <submittedName>
        <fullName evidence="1">Uncharacterized protein</fullName>
    </submittedName>
</protein>
<gene>
    <name evidence="1" type="ORF">GCM10007423_16020</name>
</gene>
<dbReference type="Proteomes" id="UP000600214">
    <property type="component" value="Unassembled WGS sequence"/>
</dbReference>
<reference evidence="2" key="1">
    <citation type="journal article" date="2019" name="Int. J. Syst. Evol. Microbiol.">
        <title>The Global Catalogue of Microorganisms (GCM) 10K type strain sequencing project: providing services to taxonomists for standard genome sequencing and annotation.</title>
        <authorList>
            <consortium name="The Broad Institute Genomics Platform"/>
            <consortium name="The Broad Institute Genome Sequencing Center for Infectious Disease"/>
            <person name="Wu L."/>
            <person name="Ma J."/>
        </authorList>
    </citation>
    <scope>NUCLEOTIDE SEQUENCE [LARGE SCALE GENOMIC DNA]</scope>
    <source>
        <strain evidence="2">CGMCC 1.15288</strain>
    </source>
</reference>